<comment type="subcellular location">
    <subcellularLocation>
        <location evidence="5 10">Cytoplasm</location>
    </subcellularLocation>
</comment>
<evidence type="ECO:0000256" key="12">
    <source>
        <dbReference type="RuleBase" id="RU004158"/>
    </source>
</evidence>
<dbReference type="InterPro" id="IPR029754">
    <property type="entry name" value="Urease_Ni-bd"/>
</dbReference>
<evidence type="ECO:0000256" key="4">
    <source>
        <dbReference type="ARBA" id="ARBA00022801"/>
    </source>
</evidence>
<dbReference type="SUPFAM" id="SSF51556">
    <property type="entry name" value="Metallo-dependent hydrolases"/>
    <property type="match status" value="1"/>
</dbReference>
<protein>
    <recommendedName>
        <fullName evidence="5 6">Urease subunit alpha</fullName>
        <ecNumber evidence="5 6">3.5.1.5</ecNumber>
    </recommendedName>
    <alternativeName>
        <fullName evidence="5">Urea amidohydrolase subunit alpha</fullName>
    </alternativeName>
</protein>
<comment type="cofactor">
    <cofactor evidence="5 8 11">
        <name>Ni cation</name>
        <dbReference type="ChEBI" id="CHEBI:25516"/>
    </cofactor>
    <text evidence="5 8 11">Binds 2 nickel ions per subunit.</text>
</comment>
<evidence type="ECO:0000313" key="14">
    <source>
        <dbReference type="EMBL" id="GGW25536.1"/>
    </source>
</evidence>
<dbReference type="InterPro" id="IPR050112">
    <property type="entry name" value="Urease_alpha_subunit"/>
</dbReference>
<feature type="modified residue" description="N6-carboxylysine" evidence="5 7">
    <location>
        <position position="219"/>
    </location>
</feature>
<comment type="similarity">
    <text evidence="5 12">Belongs to the metallo-dependent hydrolases superfamily. Urease alpha subunit family.</text>
</comment>
<dbReference type="PROSITE" id="PS51368">
    <property type="entry name" value="UREASE_3"/>
    <property type="match status" value="1"/>
</dbReference>
<evidence type="ECO:0000256" key="8">
    <source>
        <dbReference type="PIRSR" id="PIRSR611612-51"/>
    </source>
</evidence>
<dbReference type="InterPro" id="IPR017950">
    <property type="entry name" value="Urease_AS"/>
</dbReference>
<evidence type="ECO:0000256" key="7">
    <source>
        <dbReference type="PIRSR" id="PIRSR611612-50"/>
    </source>
</evidence>
<feature type="active site" description="Proton donor" evidence="5 9">
    <location>
        <position position="322"/>
    </location>
</feature>
<dbReference type="AlphaFoldDB" id="A0A918IPN0"/>
<feature type="binding site" description="via carbamate group" evidence="5 8">
    <location>
        <position position="219"/>
    </location>
    <ligand>
        <name>Ni(2+)</name>
        <dbReference type="ChEBI" id="CHEBI:49786"/>
        <label>2</label>
    </ligand>
</feature>
<feature type="domain" description="Urease" evidence="13">
    <location>
        <begin position="131"/>
        <end position="568"/>
    </location>
</feature>
<comment type="PTM">
    <text evidence="7">Carbamylation allows a single lysine to coordinate two nickel ions.</text>
</comment>
<sequence>MAVRISRPAYAAMYGPTTGDRLRLGDTELIIEVERDLTTYGEEVKFGGGKVIRDGMGQSQISRAGGAVDTVITNALIVDASGIYKADIGLRDGRIAAIGKAGNPDTQPGVTIIIGPSTDVIAGEGRIVTAGGMDAHIHFICPQQAEDALHSGVTTMLGGGTGPSHGTLATTCTPGPWHIGRMLQALDAIPMNFGLAGKGNASRPEALVEMVKAGACAMKLHEDWGTTPAAIDCCLTVADEMDVQVMIHTDTLNESGFVENTLAAIGGRTIHAFHTEGAGGGHAPDIMKVVSSQNVLPSSTNPTMPYTVNTVEEHLDMLMVCHHLDRSIPEDVAFAESRIRRETIAAEDILHDMGAFSIISSDSQAMGRVGEVITRTWQTAHKMKVQRGRLAEETGANDNARVRRYIAKYTINPAIAHGLSQHIGSVTVGKRADLVIWSPAFFGAKPDMVLMGGMIVVAQMGDPNGSIPVQPMYSRPMFGALGRARHESCATFLSAVALAEGVGATLGLQKQLLAATGTRTVTKSDMVHNAATPLIEVHPETYEVRADGELLTCQPATELPLAQRYFLF</sequence>
<dbReference type="RefSeq" id="WP_189632900.1">
    <property type="nucleotide sequence ID" value="NZ_BMYQ01000002.1"/>
</dbReference>
<dbReference type="Pfam" id="PF00449">
    <property type="entry name" value="Urease_alpha"/>
    <property type="match status" value="1"/>
</dbReference>
<dbReference type="InterPro" id="IPR032466">
    <property type="entry name" value="Metal_Hydrolase"/>
</dbReference>
<feature type="binding site" evidence="5 8">
    <location>
        <position position="274"/>
    </location>
    <ligand>
        <name>Ni(2+)</name>
        <dbReference type="ChEBI" id="CHEBI:49786"/>
        <label>2</label>
    </ligand>
</feature>
<dbReference type="NCBIfam" id="NF009686">
    <property type="entry name" value="PRK13207.1"/>
    <property type="match status" value="1"/>
</dbReference>
<dbReference type="InterPro" id="IPR011612">
    <property type="entry name" value="Urease_alpha_N_dom"/>
</dbReference>
<reference evidence="14" key="1">
    <citation type="journal article" date="2014" name="Int. J. Syst. Evol. Microbiol.">
        <title>Complete genome sequence of Corynebacterium casei LMG S-19264T (=DSM 44701T), isolated from a smear-ripened cheese.</title>
        <authorList>
            <consortium name="US DOE Joint Genome Institute (JGI-PGF)"/>
            <person name="Walter F."/>
            <person name="Albersmeier A."/>
            <person name="Kalinowski J."/>
            <person name="Ruckert C."/>
        </authorList>
    </citation>
    <scope>NUCLEOTIDE SEQUENCE</scope>
    <source>
        <strain evidence="14">KCTC 23714</strain>
    </source>
</reference>
<dbReference type="Gene3D" id="2.30.40.10">
    <property type="entry name" value="Urease, subunit C, domain 1"/>
    <property type="match status" value="1"/>
</dbReference>
<dbReference type="Gene3D" id="3.20.20.140">
    <property type="entry name" value="Metal-dependent hydrolases"/>
    <property type="match status" value="1"/>
</dbReference>
<feature type="binding site" evidence="5 10">
    <location>
        <position position="221"/>
    </location>
    <ligand>
        <name>substrate</name>
    </ligand>
</feature>
<dbReference type="GO" id="GO:0005737">
    <property type="term" value="C:cytoplasm"/>
    <property type="evidence" value="ECO:0007669"/>
    <property type="project" value="UniProtKB-SubCell"/>
</dbReference>
<proteinExistence type="inferred from homology"/>
<comment type="pathway">
    <text evidence="1 5">Nitrogen metabolism; urea degradation; CO(2) and NH(3) from urea (urease route): step 1/1.</text>
</comment>
<dbReference type="PROSITE" id="PS00145">
    <property type="entry name" value="UREASE_2"/>
    <property type="match status" value="1"/>
</dbReference>
<gene>
    <name evidence="5 14" type="primary">ureC</name>
    <name evidence="14" type="ORF">GCM10011452_11660</name>
</gene>
<dbReference type="GO" id="GO:0043419">
    <property type="term" value="P:urea catabolic process"/>
    <property type="evidence" value="ECO:0007669"/>
    <property type="project" value="UniProtKB-UniRule"/>
</dbReference>
<dbReference type="SUPFAM" id="SSF51338">
    <property type="entry name" value="Composite domain of metallo-dependent hydrolases"/>
    <property type="match status" value="1"/>
</dbReference>
<comment type="caution">
    <text evidence="14">The sequence shown here is derived from an EMBL/GenBank/DDBJ whole genome shotgun (WGS) entry which is preliminary data.</text>
</comment>
<dbReference type="PROSITE" id="PS01120">
    <property type="entry name" value="UREASE_1"/>
    <property type="match status" value="1"/>
</dbReference>
<dbReference type="PANTHER" id="PTHR43440:SF1">
    <property type="entry name" value="UREASE"/>
    <property type="match status" value="1"/>
</dbReference>
<dbReference type="PANTHER" id="PTHR43440">
    <property type="entry name" value="UREASE"/>
    <property type="match status" value="1"/>
</dbReference>
<feature type="binding site" description="via carbamate group" evidence="5 8">
    <location>
        <position position="219"/>
    </location>
    <ligand>
        <name>Ni(2+)</name>
        <dbReference type="ChEBI" id="CHEBI:49786"/>
        <label>1</label>
    </ligand>
</feature>
<dbReference type="NCBIfam" id="TIGR01792">
    <property type="entry name" value="urease_alph"/>
    <property type="match status" value="1"/>
</dbReference>
<evidence type="ECO:0000256" key="1">
    <source>
        <dbReference type="ARBA" id="ARBA00004897"/>
    </source>
</evidence>
<comment type="PTM">
    <text evidence="5">Carboxylation allows a single lysine to coordinate two nickel ions.</text>
</comment>
<evidence type="ECO:0000256" key="2">
    <source>
        <dbReference type="ARBA" id="ARBA00022596"/>
    </source>
</evidence>
<evidence type="ECO:0000256" key="5">
    <source>
        <dbReference type="HAMAP-Rule" id="MF_01953"/>
    </source>
</evidence>
<feature type="binding site" evidence="5 8">
    <location>
        <position position="138"/>
    </location>
    <ligand>
        <name>Ni(2+)</name>
        <dbReference type="ChEBI" id="CHEBI:49786"/>
        <label>1</label>
    </ligand>
</feature>
<dbReference type="GO" id="GO:0009039">
    <property type="term" value="F:urease activity"/>
    <property type="evidence" value="ECO:0007669"/>
    <property type="project" value="UniProtKB-UniRule"/>
</dbReference>
<comment type="subunit">
    <text evidence="5">Heterotrimer of UreA (gamma), UreB (beta) and UreC (alpha) subunits. Three heterotrimers associate to form the active enzyme.</text>
</comment>
<dbReference type="Pfam" id="PF01979">
    <property type="entry name" value="Amidohydro_1"/>
    <property type="match status" value="1"/>
</dbReference>
<keyword evidence="2 5" id="KW-0533">Nickel</keyword>
<keyword evidence="15" id="KW-1185">Reference proteome</keyword>
<organism evidence="14 15">
    <name type="scientific">Gemmobacter lanyuensis</name>
    <dbReference type="NCBI Taxonomy" id="1054497"/>
    <lineage>
        <taxon>Bacteria</taxon>
        <taxon>Pseudomonadati</taxon>
        <taxon>Pseudomonadota</taxon>
        <taxon>Alphaproteobacteria</taxon>
        <taxon>Rhodobacterales</taxon>
        <taxon>Paracoccaceae</taxon>
        <taxon>Gemmobacter</taxon>
    </lineage>
</organism>
<feature type="binding site" evidence="5 8">
    <location>
        <position position="136"/>
    </location>
    <ligand>
        <name>Ni(2+)</name>
        <dbReference type="ChEBI" id="CHEBI:49786"/>
        <label>1</label>
    </ligand>
</feature>
<evidence type="ECO:0000256" key="3">
    <source>
        <dbReference type="ARBA" id="ARBA00022723"/>
    </source>
</evidence>
<evidence type="ECO:0000256" key="10">
    <source>
        <dbReference type="PROSITE-ProRule" id="PRU00700"/>
    </source>
</evidence>
<dbReference type="PRINTS" id="PR01752">
    <property type="entry name" value="UREASE"/>
</dbReference>
<dbReference type="InterPro" id="IPR017951">
    <property type="entry name" value="Urease_asu_c"/>
</dbReference>
<keyword evidence="3 5" id="KW-0479">Metal-binding</keyword>
<dbReference type="GO" id="GO:0016151">
    <property type="term" value="F:nickel cation binding"/>
    <property type="evidence" value="ECO:0007669"/>
    <property type="project" value="UniProtKB-UniRule"/>
</dbReference>
<dbReference type="HAMAP" id="MF_01953">
    <property type="entry name" value="Urease_alpha"/>
    <property type="match status" value="1"/>
</dbReference>
<dbReference type="InterPro" id="IPR011059">
    <property type="entry name" value="Metal-dep_hydrolase_composite"/>
</dbReference>
<evidence type="ECO:0000259" key="13">
    <source>
        <dbReference type="PROSITE" id="PS51368"/>
    </source>
</evidence>
<accession>A0A918IPN0</accession>
<keyword evidence="4 5" id="KW-0378">Hydrolase</keyword>
<evidence type="ECO:0000256" key="9">
    <source>
        <dbReference type="PIRSR" id="PIRSR611612-52"/>
    </source>
</evidence>
<feature type="binding site" evidence="5 8">
    <location>
        <position position="248"/>
    </location>
    <ligand>
        <name>Ni(2+)</name>
        <dbReference type="ChEBI" id="CHEBI:49786"/>
        <label>2</label>
    </ligand>
</feature>
<dbReference type="InterPro" id="IPR006680">
    <property type="entry name" value="Amidohydro-rel"/>
</dbReference>
<comment type="catalytic activity">
    <reaction evidence="5 11">
        <text>urea + 2 H2O + H(+) = hydrogencarbonate + 2 NH4(+)</text>
        <dbReference type="Rhea" id="RHEA:20557"/>
        <dbReference type="ChEBI" id="CHEBI:15377"/>
        <dbReference type="ChEBI" id="CHEBI:15378"/>
        <dbReference type="ChEBI" id="CHEBI:16199"/>
        <dbReference type="ChEBI" id="CHEBI:17544"/>
        <dbReference type="ChEBI" id="CHEBI:28938"/>
        <dbReference type="EC" id="3.5.1.5"/>
    </reaction>
</comment>
<dbReference type="EC" id="3.5.1.5" evidence="5 6"/>
<name>A0A918IPN0_9RHOB</name>
<reference evidence="14" key="2">
    <citation type="submission" date="2020-09" db="EMBL/GenBank/DDBJ databases">
        <authorList>
            <person name="Sun Q."/>
            <person name="Kim S."/>
        </authorList>
    </citation>
    <scope>NUCLEOTIDE SEQUENCE</scope>
    <source>
        <strain evidence="14">KCTC 23714</strain>
    </source>
</reference>
<evidence type="ECO:0000256" key="11">
    <source>
        <dbReference type="RuleBase" id="RU000510"/>
    </source>
</evidence>
<dbReference type="EMBL" id="BMYQ01000002">
    <property type="protein sequence ID" value="GGW25536.1"/>
    <property type="molecule type" value="Genomic_DNA"/>
</dbReference>
<dbReference type="CDD" id="cd00375">
    <property type="entry name" value="Urease_alpha"/>
    <property type="match status" value="1"/>
</dbReference>
<keyword evidence="5 10" id="KW-0963">Cytoplasm</keyword>
<feature type="binding site" evidence="5 8">
    <location>
        <position position="362"/>
    </location>
    <ligand>
        <name>Ni(2+)</name>
        <dbReference type="ChEBI" id="CHEBI:49786"/>
        <label>1</label>
    </ligand>
</feature>
<evidence type="ECO:0000256" key="6">
    <source>
        <dbReference type="NCBIfam" id="TIGR01792"/>
    </source>
</evidence>
<evidence type="ECO:0000313" key="15">
    <source>
        <dbReference type="Proteomes" id="UP000628984"/>
    </source>
</evidence>
<dbReference type="Proteomes" id="UP000628984">
    <property type="component" value="Unassembled WGS sequence"/>
</dbReference>
<dbReference type="InterPro" id="IPR005848">
    <property type="entry name" value="Urease_asu"/>
</dbReference>